<feature type="region of interest" description="Disordered" evidence="1">
    <location>
        <begin position="393"/>
        <end position="446"/>
    </location>
</feature>
<comment type="caution">
    <text evidence="2">The sequence shown here is derived from an EMBL/GenBank/DDBJ whole genome shotgun (WGS) entry which is preliminary data.</text>
</comment>
<proteinExistence type="predicted"/>
<evidence type="ECO:0000313" key="2">
    <source>
        <dbReference type="EMBL" id="EAU61698.1"/>
    </source>
</evidence>
<accession>Q08MI8</accession>
<feature type="compositionally biased region" description="Basic residues" evidence="1">
    <location>
        <begin position="491"/>
        <end position="506"/>
    </location>
</feature>
<feature type="region of interest" description="Disordered" evidence="1">
    <location>
        <begin position="262"/>
        <end position="288"/>
    </location>
</feature>
<feature type="region of interest" description="Disordered" evidence="1">
    <location>
        <begin position="137"/>
        <end position="170"/>
    </location>
</feature>
<feature type="compositionally biased region" description="Basic and acidic residues" evidence="1">
    <location>
        <begin position="421"/>
        <end position="436"/>
    </location>
</feature>
<sequence>MWRCAKHTQSLLRGGTGEAIHRNSLFDKAESGRGLRRLLCCPKQVLRLLLVRIAQQLLPPIFHELPLPILQPRHPGLPLFSSLDRQPLPPFAHGPGRIAITAHGFLKPGHREVGLRTGDEPRHRLVPLQGARQQALPLEAGPLQRQQPRPLGRVHDKGSRPPQHLAGPAGQPRLEELAGQRECQPHVLRIARHEPLQTLDRLQALPLRPKQLRAEHLVLELVRNPLFEFVAEPLRLSQFATPQAQAHLVHPEALRARHRGEVLAGPGKPGQRPLHGSRLSHQRRGQLPGQRSLLRGERLEFLYRPHLPQGLVAQRLRIPGFPGQAILQEGLLAMAQHQQRPGGHPVCARVHGLQIKGAVDEGERLARPRVPRLRVCRPDEPIEQVIRGVPADEAQPAGPHLLERRPGCDERRQLRLRRRERVSTGHERPETQEAKPHGPRHRPSGRRVLTGTLAQQHVHVDALGPDQPVERHIGQEDGGMDGVIVLARGTGGRRPHHGWPRHRRPSGRGCPGSAAARGRSRCCR</sequence>
<feature type="non-terminal residue" evidence="2">
    <location>
        <position position="524"/>
    </location>
</feature>
<gene>
    <name evidence="2" type="ORF">STIAU_1586</name>
</gene>
<feature type="compositionally biased region" description="Basic and acidic residues" evidence="1">
    <location>
        <begin position="401"/>
        <end position="413"/>
    </location>
</feature>
<protein>
    <submittedName>
        <fullName evidence="2">Uncharacterized protein</fullName>
    </submittedName>
</protein>
<dbReference type="EMBL" id="AAMD01000357">
    <property type="protein sequence ID" value="EAU61698.1"/>
    <property type="molecule type" value="Genomic_DNA"/>
</dbReference>
<feature type="region of interest" description="Disordered" evidence="1">
    <location>
        <begin position="489"/>
        <end position="524"/>
    </location>
</feature>
<organism evidence="2 3">
    <name type="scientific">Stigmatella aurantiaca (strain DW4/3-1)</name>
    <dbReference type="NCBI Taxonomy" id="378806"/>
    <lineage>
        <taxon>Bacteria</taxon>
        <taxon>Pseudomonadati</taxon>
        <taxon>Myxococcota</taxon>
        <taxon>Myxococcia</taxon>
        <taxon>Myxococcales</taxon>
        <taxon>Cystobacterineae</taxon>
        <taxon>Archangiaceae</taxon>
        <taxon>Stigmatella</taxon>
    </lineage>
</organism>
<name>Q08MI8_STIAD</name>
<evidence type="ECO:0000256" key="1">
    <source>
        <dbReference type="SAM" id="MobiDB-lite"/>
    </source>
</evidence>
<dbReference type="Proteomes" id="UP000032702">
    <property type="component" value="Unassembled WGS sequence"/>
</dbReference>
<dbReference type="AlphaFoldDB" id="Q08MI8"/>
<evidence type="ECO:0000313" key="3">
    <source>
        <dbReference type="Proteomes" id="UP000032702"/>
    </source>
</evidence>
<feature type="compositionally biased region" description="Low complexity" evidence="1">
    <location>
        <begin position="507"/>
        <end position="517"/>
    </location>
</feature>
<reference evidence="2 3" key="1">
    <citation type="submission" date="2006-04" db="EMBL/GenBank/DDBJ databases">
        <authorList>
            <person name="Nierman W.C."/>
        </authorList>
    </citation>
    <scope>NUCLEOTIDE SEQUENCE [LARGE SCALE GENOMIC DNA]</scope>
    <source>
        <strain evidence="2 3">DW4/3-1</strain>
    </source>
</reference>